<evidence type="ECO:0000256" key="3">
    <source>
        <dbReference type="SAM" id="MobiDB-lite"/>
    </source>
</evidence>
<feature type="region of interest" description="Disordered" evidence="3">
    <location>
        <begin position="143"/>
        <end position="190"/>
    </location>
</feature>
<dbReference type="SUPFAM" id="SSF54106">
    <property type="entry name" value="LysM domain"/>
    <property type="match status" value="1"/>
</dbReference>
<dbReference type="InterPro" id="IPR018392">
    <property type="entry name" value="LysM"/>
</dbReference>
<evidence type="ECO:0000256" key="1">
    <source>
        <dbReference type="ARBA" id="ARBA00022529"/>
    </source>
</evidence>
<evidence type="ECO:0000256" key="2">
    <source>
        <dbReference type="ARBA" id="ARBA00022638"/>
    </source>
</evidence>
<dbReference type="AlphaFoldDB" id="A0A6J4QBK3"/>
<dbReference type="PROSITE" id="PS51782">
    <property type="entry name" value="LYSM"/>
    <property type="match status" value="1"/>
</dbReference>
<proteinExistence type="predicted"/>
<dbReference type="SUPFAM" id="SSF53955">
    <property type="entry name" value="Lysozyme-like"/>
    <property type="match status" value="1"/>
</dbReference>
<organism evidence="6">
    <name type="scientific">uncultured Rubrobacteraceae bacterium</name>
    <dbReference type="NCBI Taxonomy" id="349277"/>
    <lineage>
        <taxon>Bacteria</taxon>
        <taxon>Bacillati</taxon>
        <taxon>Actinomycetota</taxon>
        <taxon>Rubrobacteria</taxon>
        <taxon>Rubrobacterales</taxon>
        <taxon>Rubrobacteraceae</taxon>
        <taxon>environmental samples</taxon>
    </lineage>
</organism>
<dbReference type="GO" id="GO:0042742">
    <property type="term" value="P:defense response to bacterium"/>
    <property type="evidence" value="ECO:0007669"/>
    <property type="project" value="UniProtKB-KW"/>
</dbReference>
<accession>A0A6J4QBK3</accession>
<evidence type="ECO:0000313" key="6">
    <source>
        <dbReference type="EMBL" id="CAA9439292.1"/>
    </source>
</evidence>
<feature type="chain" id="PRO_5026872292" description="LysM domain-containing protein" evidence="4">
    <location>
        <begin position="31"/>
        <end position="493"/>
    </location>
</feature>
<dbReference type="Pfam" id="PF01476">
    <property type="entry name" value="LysM"/>
    <property type="match status" value="1"/>
</dbReference>
<dbReference type="Gene3D" id="2.40.40.10">
    <property type="entry name" value="RlpA-like domain"/>
    <property type="match status" value="1"/>
</dbReference>
<dbReference type="InterPro" id="IPR036779">
    <property type="entry name" value="LysM_dom_sf"/>
</dbReference>
<evidence type="ECO:0000259" key="5">
    <source>
        <dbReference type="PROSITE" id="PS51782"/>
    </source>
</evidence>
<dbReference type="GO" id="GO:0003796">
    <property type="term" value="F:lysozyme activity"/>
    <property type="evidence" value="ECO:0007669"/>
    <property type="project" value="InterPro"/>
</dbReference>
<dbReference type="InterPro" id="IPR009009">
    <property type="entry name" value="RlpA-like_DPBB"/>
</dbReference>
<name>A0A6J4QBK3_9ACTN</name>
<dbReference type="PANTHER" id="PTHR34183">
    <property type="entry name" value="ENDOLYTIC PEPTIDOGLYCAN TRANSGLYCOSYLASE RLPA"/>
    <property type="match status" value="1"/>
</dbReference>
<dbReference type="CDD" id="cd16902">
    <property type="entry name" value="pesticin_lyz"/>
    <property type="match status" value="1"/>
</dbReference>
<evidence type="ECO:0000256" key="4">
    <source>
        <dbReference type="SAM" id="SignalP"/>
    </source>
</evidence>
<feature type="signal peptide" evidence="4">
    <location>
        <begin position="1"/>
        <end position="30"/>
    </location>
</feature>
<dbReference type="InterPro" id="IPR023346">
    <property type="entry name" value="Lysozyme-like_dom_sf"/>
</dbReference>
<dbReference type="SUPFAM" id="SSF50685">
    <property type="entry name" value="Barwin-like endoglucanases"/>
    <property type="match status" value="1"/>
</dbReference>
<sequence length="493" mass="52084">MLFRSRVVRLPWAVFLACGLLLLCAGRANAEEVLASWYGPGYYGLPTASGEPYDASGYTASHETLPLGTELEVGYGGKSVLVTVNDRGDFPGERELDLSQAAAQELGLTEAGVDYVEVNYPIGGAQNDEAPVGGYPSYVGGSTGSDIDGQAGHSIGADAPPEVTQINGLVGDGTSSPSYSGGGSATAPGTVRDEANEEMLEPLNRLPQNELTQNGLPQNGLPPDELAQGGGFSAGTPYGANDRELVAQPNEIGTGGYPPVQPYGIDTGFIGRQEGFLLDAYVPDPEFSRSGVTVGTGVDIGQRSAADIQALNIPEALKQKLIPYALLTGQDAVNFLANRPLRLTEDEAYALDQAVAQDIFGDVATLYDAAATGDSFLELPLEARTALGDVAYQYGPNLAQQLPDFWGDVTQGRWDEATQTLRDFGDRYPERRNEEADLLEQAIGRGDLASYLVQPGDTLSGVASRRGASAEYLAARNGLPDPNVIYDGQPLYY</sequence>
<protein>
    <recommendedName>
        <fullName evidence="5">LysM domain-containing protein</fullName>
    </recommendedName>
</protein>
<dbReference type="InterPro" id="IPR036908">
    <property type="entry name" value="RlpA-like_sf"/>
</dbReference>
<keyword evidence="1" id="KW-0929">Antimicrobial</keyword>
<keyword evidence="4" id="KW-0732">Signal</keyword>
<keyword evidence="2" id="KW-0081">Bacteriolytic enzyme</keyword>
<feature type="region of interest" description="Disordered" evidence="3">
    <location>
        <begin position="209"/>
        <end position="241"/>
    </location>
</feature>
<dbReference type="CDD" id="cd00118">
    <property type="entry name" value="LysM"/>
    <property type="match status" value="1"/>
</dbReference>
<dbReference type="GO" id="GO:0031640">
    <property type="term" value="P:killing of cells of another organism"/>
    <property type="evidence" value="ECO:0007669"/>
    <property type="project" value="UniProtKB-KW"/>
</dbReference>
<feature type="domain" description="LysM" evidence="5">
    <location>
        <begin position="449"/>
        <end position="493"/>
    </location>
</feature>
<reference evidence="6" key="1">
    <citation type="submission" date="2020-02" db="EMBL/GenBank/DDBJ databases">
        <authorList>
            <person name="Meier V. D."/>
        </authorList>
    </citation>
    <scope>NUCLEOTIDE SEQUENCE</scope>
    <source>
        <strain evidence="6">AVDCRST_MAG28</strain>
    </source>
</reference>
<dbReference type="Pfam" id="PF16754">
    <property type="entry name" value="Pesticin"/>
    <property type="match status" value="1"/>
</dbReference>
<gene>
    <name evidence="6" type="ORF">AVDCRST_MAG28-349</name>
</gene>
<dbReference type="EMBL" id="CADCVE010000007">
    <property type="protein sequence ID" value="CAA9439292.1"/>
    <property type="molecule type" value="Genomic_DNA"/>
</dbReference>
<dbReference type="Pfam" id="PF03330">
    <property type="entry name" value="DPBB_1"/>
    <property type="match status" value="1"/>
</dbReference>
<feature type="compositionally biased region" description="Low complexity" evidence="3">
    <location>
        <begin position="173"/>
        <end position="190"/>
    </location>
</feature>
<dbReference type="Gene3D" id="1.10.530.40">
    <property type="match status" value="1"/>
</dbReference>
<dbReference type="InterPro" id="IPR023347">
    <property type="entry name" value="Lysozyme_dom_sf"/>
</dbReference>
<dbReference type="InterPro" id="IPR031922">
    <property type="entry name" value="Pesticin_C"/>
</dbReference>
<dbReference type="Gene3D" id="3.10.350.10">
    <property type="entry name" value="LysM domain"/>
    <property type="match status" value="1"/>
</dbReference>
<dbReference type="CDD" id="cd22268">
    <property type="entry name" value="DPBB_RlpA-like"/>
    <property type="match status" value="1"/>
</dbReference>
<dbReference type="PANTHER" id="PTHR34183:SF1">
    <property type="entry name" value="ENDOLYTIC PEPTIDOGLYCAN TRANSGLYCOSYLASE RLPA"/>
    <property type="match status" value="1"/>
</dbReference>